<feature type="transmembrane region" description="Helical" evidence="8">
    <location>
        <begin position="287"/>
        <end position="306"/>
    </location>
</feature>
<feature type="transmembrane region" description="Helical" evidence="8">
    <location>
        <begin position="313"/>
        <end position="334"/>
    </location>
</feature>
<dbReference type="Pfam" id="PF01594">
    <property type="entry name" value="AI-2E_transport"/>
    <property type="match status" value="1"/>
</dbReference>
<evidence type="ECO:0000256" key="6">
    <source>
        <dbReference type="ARBA" id="ARBA00022989"/>
    </source>
</evidence>
<comment type="subcellular location">
    <subcellularLocation>
        <location evidence="1">Cell membrane</location>
        <topology evidence="1">Multi-pass membrane protein</topology>
    </subcellularLocation>
</comment>
<evidence type="ECO:0000256" key="7">
    <source>
        <dbReference type="ARBA" id="ARBA00023136"/>
    </source>
</evidence>
<dbReference type="InterPro" id="IPR002549">
    <property type="entry name" value="AI-2E-like"/>
</dbReference>
<keyword evidence="3" id="KW-0813">Transport</keyword>
<protein>
    <submittedName>
        <fullName evidence="9">AI-2E family transporter</fullName>
    </submittedName>
</protein>
<dbReference type="Proteomes" id="UP000482209">
    <property type="component" value="Unassembled WGS sequence"/>
</dbReference>
<evidence type="ECO:0000313" key="9">
    <source>
        <dbReference type="EMBL" id="MSS63347.1"/>
    </source>
</evidence>
<feature type="transmembrane region" description="Helical" evidence="8">
    <location>
        <begin position="190"/>
        <end position="219"/>
    </location>
</feature>
<evidence type="ECO:0000256" key="8">
    <source>
        <dbReference type="SAM" id="Phobius"/>
    </source>
</evidence>
<comment type="similarity">
    <text evidence="2">Belongs to the autoinducer-2 exporter (AI-2E) (TC 2.A.86) family.</text>
</comment>
<name>A0A6L5XXU7_9FIRM</name>
<dbReference type="PANTHER" id="PTHR21716">
    <property type="entry name" value="TRANSMEMBRANE PROTEIN"/>
    <property type="match status" value="1"/>
</dbReference>
<evidence type="ECO:0000256" key="2">
    <source>
        <dbReference type="ARBA" id="ARBA00009773"/>
    </source>
</evidence>
<dbReference type="AlphaFoldDB" id="A0A6L5XXU7"/>
<evidence type="ECO:0000256" key="3">
    <source>
        <dbReference type="ARBA" id="ARBA00022448"/>
    </source>
</evidence>
<proteinExistence type="inferred from homology"/>
<evidence type="ECO:0000256" key="1">
    <source>
        <dbReference type="ARBA" id="ARBA00004651"/>
    </source>
</evidence>
<dbReference type="GO" id="GO:0055085">
    <property type="term" value="P:transmembrane transport"/>
    <property type="evidence" value="ECO:0007669"/>
    <property type="project" value="TreeGrafter"/>
</dbReference>
<feature type="transmembrane region" description="Helical" evidence="8">
    <location>
        <begin position="264"/>
        <end position="281"/>
    </location>
</feature>
<gene>
    <name evidence="9" type="ORF">FYJ58_05580</name>
</gene>
<dbReference type="EMBL" id="VUMT01000006">
    <property type="protein sequence ID" value="MSS63347.1"/>
    <property type="molecule type" value="Genomic_DNA"/>
</dbReference>
<sequence length="445" mass="50115">MTIMTLKPNQPSSTKEGIKPYLYMGIAAFLVIAASVTFFFLLFRIDEISNLFEKITSILQPIIYGFVIAYLLNPIMMFFEEKLLPILKKKMKHTKRATIVTRYICIFVALIIGILCLYILGSFILPELMVSITGIVKALPGQIEQFTEWTTNLVSSNKELGPYIQQGIMKGTEYMENWIQTDLIEKLNTWIGFFATGVIGVVNVLKNLIIGIIVSIYVLSEKDRFAAQGKMIMYAIFKERTANTIIDTLRQSNHIFSGFINGKIIDSTIIGILCFFGLTIFKMPYPLLVSVIVGVTNIIPFFGPYIGAIPSALLILFVSPIHCVYFVIFILILQQIDGNIIGPAILGDSTGLSAFWVIFSILLGGGLFGIVGMIIGVPTFAVIYYIIKKFISHCLSKRELLYTSEDYKTIERIIRKEDQVIYKKLDSPILCTEEKNETNEKDKSK</sequence>
<keyword evidence="7 8" id="KW-0472">Membrane</keyword>
<keyword evidence="5 8" id="KW-0812">Transmembrane</keyword>
<reference evidence="9 10" key="1">
    <citation type="submission" date="2019-08" db="EMBL/GenBank/DDBJ databases">
        <title>In-depth cultivation of the pig gut microbiome towards novel bacterial diversity and tailored functional studies.</title>
        <authorList>
            <person name="Wylensek D."/>
            <person name="Hitch T.C.A."/>
            <person name="Clavel T."/>
        </authorList>
    </citation>
    <scope>NUCLEOTIDE SEQUENCE [LARGE SCALE GENOMIC DNA]</scope>
    <source>
        <strain evidence="9 10">WCA-693-APC-MOT-I</strain>
    </source>
</reference>
<organism evidence="9 10">
    <name type="scientific">Velocimicrobium porci</name>
    <dbReference type="NCBI Taxonomy" id="2606634"/>
    <lineage>
        <taxon>Bacteria</taxon>
        <taxon>Bacillati</taxon>
        <taxon>Bacillota</taxon>
        <taxon>Clostridia</taxon>
        <taxon>Lachnospirales</taxon>
        <taxon>Lachnospiraceae</taxon>
        <taxon>Velocimicrobium</taxon>
    </lineage>
</organism>
<evidence type="ECO:0000256" key="5">
    <source>
        <dbReference type="ARBA" id="ARBA00022692"/>
    </source>
</evidence>
<feature type="transmembrane region" description="Helical" evidence="8">
    <location>
        <begin position="21"/>
        <end position="42"/>
    </location>
</feature>
<keyword evidence="4" id="KW-1003">Cell membrane</keyword>
<dbReference type="GO" id="GO:0005886">
    <property type="term" value="C:plasma membrane"/>
    <property type="evidence" value="ECO:0007669"/>
    <property type="project" value="UniProtKB-SubCell"/>
</dbReference>
<dbReference type="PANTHER" id="PTHR21716:SF53">
    <property type="entry name" value="PERMEASE PERM-RELATED"/>
    <property type="match status" value="1"/>
</dbReference>
<feature type="transmembrane region" description="Helical" evidence="8">
    <location>
        <begin position="354"/>
        <end position="387"/>
    </location>
</feature>
<accession>A0A6L5XXU7</accession>
<evidence type="ECO:0000313" key="10">
    <source>
        <dbReference type="Proteomes" id="UP000482209"/>
    </source>
</evidence>
<comment type="caution">
    <text evidence="9">The sequence shown here is derived from an EMBL/GenBank/DDBJ whole genome shotgun (WGS) entry which is preliminary data.</text>
</comment>
<feature type="transmembrane region" description="Helical" evidence="8">
    <location>
        <begin position="62"/>
        <end position="79"/>
    </location>
</feature>
<evidence type="ECO:0000256" key="4">
    <source>
        <dbReference type="ARBA" id="ARBA00022475"/>
    </source>
</evidence>
<keyword evidence="6 8" id="KW-1133">Transmembrane helix</keyword>
<keyword evidence="10" id="KW-1185">Reference proteome</keyword>
<feature type="transmembrane region" description="Helical" evidence="8">
    <location>
        <begin position="100"/>
        <end position="120"/>
    </location>
</feature>